<dbReference type="InterPro" id="IPR019225">
    <property type="entry name" value="DUF2155"/>
</dbReference>
<accession>A0A1Y5RCJ1</accession>
<evidence type="ECO:0000313" key="2">
    <source>
        <dbReference type="EMBL" id="SLN14132.1"/>
    </source>
</evidence>
<dbReference type="RefSeq" id="WP_085890817.1">
    <property type="nucleotide sequence ID" value="NZ_FWFL01000001.1"/>
</dbReference>
<evidence type="ECO:0008006" key="4">
    <source>
        <dbReference type="Google" id="ProtNLM"/>
    </source>
</evidence>
<reference evidence="2 3" key="1">
    <citation type="submission" date="2017-03" db="EMBL/GenBank/DDBJ databases">
        <authorList>
            <person name="Afonso C.L."/>
            <person name="Miller P.J."/>
            <person name="Scott M.A."/>
            <person name="Spackman E."/>
            <person name="Goraichik I."/>
            <person name="Dimitrov K.M."/>
            <person name="Suarez D.L."/>
            <person name="Swayne D.E."/>
        </authorList>
    </citation>
    <scope>NUCLEOTIDE SEQUENCE [LARGE SCALE GENOMIC DNA]</scope>
    <source>
        <strain evidence="2 3">CECT 8287</strain>
    </source>
</reference>
<keyword evidence="1" id="KW-0732">Signal</keyword>
<dbReference type="AlphaFoldDB" id="A0A1Y5RCJ1"/>
<organism evidence="2 3">
    <name type="scientific">Roseovarius litorisediminis</name>
    <dbReference type="NCBI Taxonomy" id="1312363"/>
    <lineage>
        <taxon>Bacteria</taxon>
        <taxon>Pseudomonadati</taxon>
        <taxon>Pseudomonadota</taxon>
        <taxon>Alphaproteobacteria</taxon>
        <taxon>Rhodobacterales</taxon>
        <taxon>Roseobacteraceae</taxon>
        <taxon>Roseovarius</taxon>
    </lineage>
</organism>
<feature type="signal peptide" evidence="1">
    <location>
        <begin position="1"/>
        <end position="18"/>
    </location>
</feature>
<feature type="chain" id="PRO_5013209697" description="DUF2155 domain-containing protein" evidence="1">
    <location>
        <begin position="19"/>
        <end position="119"/>
    </location>
</feature>
<dbReference type="EMBL" id="FWFL01000001">
    <property type="protein sequence ID" value="SLN14132.1"/>
    <property type="molecule type" value="Genomic_DNA"/>
</dbReference>
<proteinExistence type="predicted"/>
<sequence>MRAILLGVMLVLTGQAWAQQEVSSGTGAELRGVDKVDGQISNLELSNKEQAELGRLTVELHECRYPADDPAGDAYAFLTIRDTETKKILFSGWMVASSPALNALEHPRYDVWVLRCKTE</sequence>
<protein>
    <recommendedName>
        <fullName evidence="4">DUF2155 domain-containing protein</fullName>
    </recommendedName>
</protein>
<name>A0A1Y5RCJ1_9RHOB</name>
<dbReference type="OrthoDB" id="9810376at2"/>
<evidence type="ECO:0000313" key="3">
    <source>
        <dbReference type="Proteomes" id="UP000193827"/>
    </source>
</evidence>
<gene>
    <name evidence="2" type="ORF">PEL8287_00572</name>
</gene>
<evidence type="ECO:0000256" key="1">
    <source>
        <dbReference type="SAM" id="SignalP"/>
    </source>
</evidence>
<dbReference type="Proteomes" id="UP000193827">
    <property type="component" value="Unassembled WGS sequence"/>
</dbReference>
<dbReference type="Pfam" id="PF09923">
    <property type="entry name" value="DUF2155"/>
    <property type="match status" value="1"/>
</dbReference>
<keyword evidence="3" id="KW-1185">Reference proteome</keyword>